<protein>
    <submittedName>
        <fullName evidence="7">Alpha-hydroxy-acid oxidizing protein</fullName>
    </submittedName>
</protein>
<comment type="caution">
    <text evidence="7">The sequence shown here is derived from an EMBL/GenBank/DDBJ whole genome shotgun (WGS) entry which is preliminary data.</text>
</comment>
<feature type="domain" description="FMN hydroxy acid dehydrogenase" evidence="6">
    <location>
        <begin position="14"/>
        <end position="377"/>
    </location>
</feature>
<evidence type="ECO:0000259" key="6">
    <source>
        <dbReference type="PROSITE" id="PS51349"/>
    </source>
</evidence>
<evidence type="ECO:0000256" key="4">
    <source>
        <dbReference type="ARBA" id="ARBA00023002"/>
    </source>
</evidence>
<dbReference type="SUPFAM" id="SSF51395">
    <property type="entry name" value="FMN-linked oxidoreductases"/>
    <property type="match status" value="1"/>
</dbReference>
<organism evidence="7 8">
    <name type="scientific">Undibacterium rivi</name>
    <dbReference type="NCBI Taxonomy" id="2828729"/>
    <lineage>
        <taxon>Bacteria</taxon>
        <taxon>Pseudomonadati</taxon>
        <taxon>Pseudomonadota</taxon>
        <taxon>Betaproteobacteria</taxon>
        <taxon>Burkholderiales</taxon>
        <taxon>Oxalobacteraceae</taxon>
        <taxon>Undibacterium</taxon>
    </lineage>
</organism>
<name>A0ABS5H282_9BURK</name>
<evidence type="ECO:0000256" key="3">
    <source>
        <dbReference type="ARBA" id="ARBA00022643"/>
    </source>
</evidence>
<evidence type="ECO:0000256" key="5">
    <source>
        <dbReference type="ARBA" id="ARBA00024042"/>
    </source>
</evidence>
<dbReference type="EMBL" id="JAGSPK010000003">
    <property type="protein sequence ID" value="MBR7792800.1"/>
    <property type="molecule type" value="Genomic_DNA"/>
</dbReference>
<evidence type="ECO:0000256" key="2">
    <source>
        <dbReference type="ARBA" id="ARBA00022630"/>
    </source>
</evidence>
<keyword evidence="2" id="KW-0285">Flavoprotein</keyword>
<dbReference type="CDD" id="cd02809">
    <property type="entry name" value="alpha_hydroxyacid_oxid_FMN"/>
    <property type="match status" value="1"/>
</dbReference>
<dbReference type="InterPro" id="IPR013785">
    <property type="entry name" value="Aldolase_TIM"/>
</dbReference>
<comment type="similarity">
    <text evidence="5">Belongs to the FMN-dependent alpha-hydroxy acid dehydrogenase family.</text>
</comment>
<gene>
    <name evidence="7" type="ORF">KDM87_09360</name>
</gene>
<dbReference type="PROSITE" id="PS51349">
    <property type="entry name" value="FMN_HYDROXY_ACID_DH_2"/>
    <property type="match status" value="1"/>
</dbReference>
<sequence length="392" mass="41744">MTNTTTPAQAALSTIPPDIRCAQDYERLAQQFMVLPHYEYVAGGCGRDITVAANLNAFALWAIYPRLLRDVTAGHTRLTLGQQTFHHPVFMAPVAFQQLAHPAGEIDTARAAQAMQSCMVSSTLSSVRMEDVATVANNGGSPRWFQLYFQPQQNDTLDLINRAANTGYSAIVVTLDASIQAASLRAQRAGFRMPPGCVAANLRDHSAPASITLSPGESRVFQGIMRDAPTWKDLEWLMTQTSLPVWVKGVLHPDDARALQNMGVAGIIVSNHGGRSLDGAPASLDALPAIRAAVGSSFPLLLDSGIRSGSDIFKALALGADAVLIGRLQMYALSVAGALGVAHMIKLLCEELEICMSLAGCATLKEINRGALVRCGASATSTDCPPHDNSHE</sequence>
<keyword evidence="8" id="KW-1185">Reference proteome</keyword>
<dbReference type="RefSeq" id="WP_212678838.1">
    <property type="nucleotide sequence ID" value="NZ_JAGSPK010000003.1"/>
</dbReference>
<dbReference type="InterPro" id="IPR012133">
    <property type="entry name" value="Alpha-hydoxy_acid_DH_FMN"/>
</dbReference>
<comment type="cofactor">
    <cofactor evidence="1">
        <name>FMN</name>
        <dbReference type="ChEBI" id="CHEBI:58210"/>
    </cofactor>
</comment>
<dbReference type="PIRSF" id="PIRSF000138">
    <property type="entry name" value="Al-hdrx_acd_dh"/>
    <property type="match status" value="1"/>
</dbReference>
<evidence type="ECO:0000256" key="1">
    <source>
        <dbReference type="ARBA" id="ARBA00001917"/>
    </source>
</evidence>
<dbReference type="Pfam" id="PF01070">
    <property type="entry name" value="FMN_dh"/>
    <property type="match status" value="1"/>
</dbReference>
<reference evidence="7 8" key="1">
    <citation type="submission" date="2021-04" db="EMBL/GenBank/DDBJ databases">
        <title>novel species isolated from subtropical streams in China.</title>
        <authorList>
            <person name="Lu H."/>
        </authorList>
    </citation>
    <scope>NUCLEOTIDE SEQUENCE [LARGE SCALE GENOMIC DNA]</scope>
    <source>
        <strain evidence="7 8">FT147W</strain>
    </source>
</reference>
<evidence type="ECO:0000313" key="8">
    <source>
        <dbReference type="Proteomes" id="UP000682982"/>
    </source>
</evidence>
<dbReference type="Gene3D" id="3.20.20.70">
    <property type="entry name" value="Aldolase class I"/>
    <property type="match status" value="1"/>
</dbReference>
<evidence type="ECO:0000313" key="7">
    <source>
        <dbReference type="EMBL" id="MBR7792800.1"/>
    </source>
</evidence>
<dbReference type="PANTHER" id="PTHR10578:SF107">
    <property type="entry name" value="2-HYDROXYACID OXIDASE 1"/>
    <property type="match status" value="1"/>
</dbReference>
<proteinExistence type="inferred from homology"/>
<accession>A0ABS5H282</accession>
<dbReference type="InterPro" id="IPR037396">
    <property type="entry name" value="FMN_HAD"/>
</dbReference>
<dbReference type="Proteomes" id="UP000682982">
    <property type="component" value="Unassembled WGS sequence"/>
</dbReference>
<dbReference type="InterPro" id="IPR000262">
    <property type="entry name" value="FMN-dep_DH"/>
</dbReference>
<keyword evidence="4" id="KW-0560">Oxidoreductase</keyword>
<dbReference type="PANTHER" id="PTHR10578">
    <property type="entry name" value="S -2-HYDROXY-ACID OXIDASE-RELATED"/>
    <property type="match status" value="1"/>
</dbReference>
<keyword evidence="3" id="KW-0288">FMN</keyword>